<comment type="similarity">
    <text evidence="2">Belongs to the ComB family.</text>
</comment>
<reference evidence="8 9" key="1">
    <citation type="journal article" date="2013" name="PLoS ONE">
        <title>Genomic analysis of Melioribacter roseus, facultatively anaerobic organotrophic bacterium representing a novel deep lineage within Bacteriodetes/Chlorobi group.</title>
        <authorList>
            <person name="Kadnikov V.V."/>
            <person name="Mardanov A.V."/>
            <person name="Podosokorskaya O.A."/>
            <person name="Gavrilov S.N."/>
            <person name="Kublanov I.V."/>
            <person name="Beletsky A.V."/>
            <person name="Bonch-Osmolovskaya E.A."/>
            <person name="Ravin N.V."/>
        </authorList>
    </citation>
    <scope>NUCLEOTIDE SEQUENCE [LARGE SCALE GENOMIC DNA]</scope>
    <source>
        <strain evidence="9">JCM 17771 / P3M-2</strain>
    </source>
</reference>
<evidence type="ECO:0000256" key="4">
    <source>
        <dbReference type="ARBA" id="ARBA00021948"/>
    </source>
</evidence>
<accession>I6YWM7</accession>
<dbReference type="PANTHER" id="PTHR37311:SF1">
    <property type="entry name" value="2-PHOSPHOSULFOLACTATE PHOSPHATASE-RELATED"/>
    <property type="match status" value="1"/>
</dbReference>
<dbReference type="GO" id="GO:0050545">
    <property type="term" value="F:sulfopyruvate decarboxylase activity"/>
    <property type="evidence" value="ECO:0007669"/>
    <property type="project" value="TreeGrafter"/>
</dbReference>
<keyword evidence="6" id="KW-0460">Magnesium</keyword>
<dbReference type="InterPro" id="IPR005238">
    <property type="entry name" value="ComB-like"/>
</dbReference>
<dbReference type="EMBL" id="CP003557">
    <property type="protein sequence ID" value="AFN74962.1"/>
    <property type="molecule type" value="Genomic_DNA"/>
</dbReference>
<comment type="catalytic activity">
    <reaction evidence="7">
        <text>(2R)-O-phospho-3-sulfolactate + H2O = (2R)-3-sulfolactate + phosphate</text>
        <dbReference type="Rhea" id="RHEA:23416"/>
        <dbReference type="ChEBI" id="CHEBI:15377"/>
        <dbReference type="ChEBI" id="CHEBI:15597"/>
        <dbReference type="ChEBI" id="CHEBI:43474"/>
        <dbReference type="ChEBI" id="CHEBI:58738"/>
        <dbReference type="EC" id="3.1.3.71"/>
    </reaction>
</comment>
<evidence type="ECO:0000256" key="7">
    <source>
        <dbReference type="ARBA" id="ARBA00033711"/>
    </source>
</evidence>
<dbReference type="Proteomes" id="UP000009011">
    <property type="component" value="Chromosome"/>
</dbReference>
<dbReference type="Pfam" id="PF04029">
    <property type="entry name" value="2-ph_phosp"/>
    <property type="match status" value="1"/>
</dbReference>
<proteinExistence type="inferred from homology"/>
<protein>
    <recommendedName>
        <fullName evidence="4">Probable 2-phosphosulfolactate phosphatase</fullName>
        <ecNumber evidence="3">3.1.3.71</ecNumber>
    </recommendedName>
</protein>
<dbReference type="RefSeq" id="WP_014856396.1">
    <property type="nucleotide sequence ID" value="NC_018178.1"/>
</dbReference>
<organism evidence="8 9">
    <name type="scientific">Melioribacter roseus (strain DSM 23840 / JCM 17771 / VKM B-2668 / P3M-2)</name>
    <dbReference type="NCBI Taxonomy" id="1191523"/>
    <lineage>
        <taxon>Bacteria</taxon>
        <taxon>Pseudomonadati</taxon>
        <taxon>Ignavibacteriota</taxon>
        <taxon>Ignavibacteria</taxon>
        <taxon>Ignavibacteriales</taxon>
        <taxon>Melioribacteraceae</taxon>
        <taxon>Melioribacter</taxon>
    </lineage>
</organism>
<sequence length="239" mass="26137">MKINVLFSNIFLDELYFTGKTVVVIDVLRATTVITTALANGAREVIPVSTLDFAMKISGDAFRSQTLLCGERNTKMVEGFNLGNSPLEYRPEVVAGKSIIFYTTNGSKSIVKAKFSKNLFACSFNNLPAIANHMTLLNEDFEIVCAGTNGMFNLEDAVCAGILISEIRKLTDNVQLSDSANASVILSTNNTKNLFNFLSATEHGKMLIENGFEDDILECAKIGTTDVIPYYVSGTMKRL</sequence>
<evidence type="ECO:0000256" key="3">
    <source>
        <dbReference type="ARBA" id="ARBA00012953"/>
    </source>
</evidence>
<dbReference type="InterPro" id="IPR036702">
    <property type="entry name" value="ComB-like_sf"/>
</dbReference>
<dbReference type="FunFam" id="3.90.1560.10:FF:000001">
    <property type="entry name" value="Probable 2-phosphosulfolactate phosphatase"/>
    <property type="match status" value="1"/>
</dbReference>
<dbReference type="GO" id="GO:0000287">
    <property type="term" value="F:magnesium ion binding"/>
    <property type="evidence" value="ECO:0007669"/>
    <property type="project" value="InterPro"/>
</dbReference>
<evidence type="ECO:0000256" key="1">
    <source>
        <dbReference type="ARBA" id="ARBA00001946"/>
    </source>
</evidence>
<dbReference type="KEGG" id="mro:MROS_1728"/>
<evidence type="ECO:0000256" key="6">
    <source>
        <dbReference type="ARBA" id="ARBA00022842"/>
    </source>
</evidence>
<comment type="cofactor">
    <cofactor evidence="1">
        <name>Mg(2+)</name>
        <dbReference type="ChEBI" id="CHEBI:18420"/>
    </cofactor>
</comment>
<dbReference type="SUPFAM" id="SSF142823">
    <property type="entry name" value="ComB-like"/>
    <property type="match status" value="1"/>
</dbReference>
<evidence type="ECO:0000313" key="8">
    <source>
        <dbReference type="EMBL" id="AFN74962.1"/>
    </source>
</evidence>
<evidence type="ECO:0000256" key="5">
    <source>
        <dbReference type="ARBA" id="ARBA00022801"/>
    </source>
</evidence>
<dbReference type="OrthoDB" id="4913at2"/>
<dbReference type="HOGENOM" id="CLU_070028_0_0_10"/>
<evidence type="ECO:0000313" key="9">
    <source>
        <dbReference type="Proteomes" id="UP000009011"/>
    </source>
</evidence>
<dbReference type="AlphaFoldDB" id="I6YWM7"/>
<dbReference type="Gene3D" id="3.90.1560.10">
    <property type="entry name" value="ComB-like"/>
    <property type="match status" value="1"/>
</dbReference>
<dbReference type="STRING" id="1191523.MROS_1728"/>
<dbReference type="eggNOG" id="COG2045">
    <property type="taxonomic scope" value="Bacteria"/>
</dbReference>
<evidence type="ECO:0000256" key="2">
    <source>
        <dbReference type="ARBA" id="ARBA00009997"/>
    </source>
</evidence>
<dbReference type="EC" id="3.1.3.71" evidence="3"/>
<gene>
    <name evidence="8" type="ordered locus">MROS_1728</name>
</gene>
<keyword evidence="9" id="KW-1185">Reference proteome</keyword>
<keyword evidence="5" id="KW-0378">Hydrolase</keyword>
<dbReference type="PATRIC" id="fig|1191523.3.peg.1833"/>
<dbReference type="PANTHER" id="PTHR37311">
    <property type="entry name" value="2-PHOSPHOSULFOLACTATE PHOSPHATASE-RELATED"/>
    <property type="match status" value="1"/>
</dbReference>
<dbReference type="GO" id="GO:0050532">
    <property type="term" value="F:2-phosphosulfolactate phosphatase activity"/>
    <property type="evidence" value="ECO:0007669"/>
    <property type="project" value="UniProtKB-EC"/>
</dbReference>
<name>I6YWM7_MELRP</name>